<dbReference type="Proteomes" id="UP000285456">
    <property type="component" value="Unassembled WGS sequence"/>
</dbReference>
<organism evidence="3 4">
    <name type="scientific">Oceanobacillus profundus</name>
    <dbReference type="NCBI Taxonomy" id="372463"/>
    <lineage>
        <taxon>Bacteria</taxon>
        <taxon>Bacillati</taxon>
        <taxon>Bacillota</taxon>
        <taxon>Bacilli</taxon>
        <taxon>Bacillales</taxon>
        <taxon>Bacillaceae</taxon>
        <taxon>Oceanobacillus</taxon>
    </lineage>
</organism>
<gene>
    <name evidence="3" type="ORF">D1B32_09605</name>
</gene>
<protein>
    <recommendedName>
        <fullName evidence="5">Beta-hydroxyacyl-ACP dehydratase</fullName>
    </recommendedName>
</protein>
<dbReference type="Gene3D" id="3.10.129.10">
    <property type="entry name" value="Hotdog Thioesterase"/>
    <property type="match status" value="1"/>
</dbReference>
<evidence type="ECO:0000313" key="3">
    <source>
        <dbReference type="EMBL" id="RHW32576.1"/>
    </source>
</evidence>
<name>A0A417YI00_9BACI</name>
<dbReference type="OrthoDB" id="2633069at2"/>
<dbReference type="InterPro" id="IPR029069">
    <property type="entry name" value="HotDog_dom_sf"/>
</dbReference>
<dbReference type="AlphaFoldDB" id="A0A417YI00"/>
<keyword evidence="4" id="KW-1185">Reference proteome</keyword>
<keyword evidence="2" id="KW-0456">Lyase</keyword>
<comment type="similarity">
    <text evidence="1">Belongs to the thioester dehydratase family. FabZ subfamily.</text>
</comment>
<dbReference type="InterPro" id="IPR013114">
    <property type="entry name" value="FabA_FabZ"/>
</dbReference>
<comment type="caution">
    <text evidence="3">The sequence shown here is derived from an EMBL/GenBank/DDBJ whole genome shotgun (WGS) entry which is preliminary data.</text>
</comment>
<dbReference type="EMBL" id="QWEH01000005">
    <property type="protein sequence ID" value="RHW32576.1"/>
    <property type="molecule type" value="Genomic_DNA"/>
</dbReference>
<evidence type="ECO:0000256" key="1">
    <source>
        <dbReference type="ARBA" id="ARBA00009174"/>
    </source>
</evidence>
<evidence type="ECO:0000313" key="4">
    <source>
        <dbReference type="Proteomes" id="UP000285456"/>
    </source>
</evidence>
<dbReference type="GO" id="GO:0016829">
    <property type="term" value="F:lyase activity"/>
    <property type="evidence" value="ECO:0007669"/>
    <property type="project" value="UniProtKB-KW"/>
</dbReference>
<evidence type="ECO:0000256" key="2">
    <source>
        <dbReference type="ARBA" id="ARBA00023239"/>
    </source>
</evidence>
<dbReference type="PANTHER" id="PTHR30272">
    <property type="entry name" value="3-HYDROXYACYL-[ACYL-CARRIER-PROTEIN] DEHYDRATASE"/>
    <property type="match status" value="1"/>
</dbReference>
<accession>A0A417YI00</accession>
<sequence length="133" mass="15542">MMLEFQKPWCLIDQIEVSQDEIKSQKYVSYSDFFLQGHFKEYSIFPGMLVVEGMLQSIKAANKFKELSIYNLSPSKIQSRFLHSIYPGDIISYSITVEYIDYEQVIFKSFGKVNQITVAKAKFIFRRGVCHDN</sequence>
<dbReference type="RefSeq" id="WP_095312199.1">
    <property type="nucleotide sequence ID" value="NZ_JAMAWL010000013.1"/>
</dbReference>
<reference evidence="3 4" key="1">
    <citation type="journal article" date="2007" name="Int. J. Syst. Evol. Microbiol.">
        <title>Oceanobacillus profundus sp. nov., isolated from a deep-sea sediment core.</title>
        <authorList>
            <person name="Kim Y.G."/>
            <person name="Choi D.H."/>
            <person name="Hyun S."/>
            <person name="Cho B.C."/>
        </authorList>
    </citation>
    <scope>NUCLEOTIDE SEQUENCE [LARGE SCALE GENOMIC DNA]</scope>
    <source>
        <strain evidence="3 4">DSM 18246</strain>
    </source>
</reference>
<dbReference type="PANTHER" id="PTHR30272:SF1">
    <property type="entry name" value="3-HYDROXYACYL-[ACYL-CARRIER-PROTEIN] DEHYDRATASE"/>
    <property type="match status" value="1"/>
</dbReference>
<dbReference type="SUPFAM" id="SSF54637">
    <property type="entry name" value="Thioesterase/thiol ester dehydrase-isomerase"/>
    <property type="match status" value="1"/>
</dbReference>
<dbReference type="Pfam" id="PF07977">
    <property type="entry name" value="FabA"/>
    <property type="match status" value="1"/>
</dbReference>
<proteinExistence type="inferred from homology"/>
<evidence type="ECO:0008006" key="5">
    <source>
        <dbReference type="Google" id="ProtNLM"/>
    </source>
</evidence>